<organism evidence="1 2">
    <name type="scientific">Hoyosella subflava (strain DSM 45089 / JCM 17490 / NBRC 109087 / DQS3-9A1)</name>
    <name type="common">Amycolicicoccus subflavus</name>
    <dbReference type="NCBI Taxonomy" id="443218"/>
    <lineage>
        <taxon>Bacteria</taxon>
        <taxon>Bacillati</taxon>
        <taxon>Actinomycetota</taxon>
        <taxon>Actinomycetes</taxon>
        <taxon>Mycobacteriales</taxon>
        <taxon>Hoyosellaceae</taxon>
        <taxon>Hoyosella</taxon>
    </lineage>
</organism>
<dbReference type="STRING" id="443218.AS9A_3302"/>
<dbReference type="EMBL" id="CP002786">
    <property type="protein sequence ID" value="AEF41744.1"/>
    <property type="molecule type" value="Genomic_DNA"/>
</dbReference>
<protein>
    <submittedName>
        <fullName evidence="1">Tetratricopeptide repeat family protein</fullName>
    </submittedName>
</protein>
<proteinExistence type="predicted"/>
<dbReference type="KEGG" id="asd:AS9A_3302"/>
<dbReference type="OrthoDB" id="3343588at2"/>
<dbReference type="AlphaFoldDB" id="F6EP84"/>
<dbReference type="HOGENOM" id="CLU_505923_0_0_11"/>
<name>F6EP84_HOYSD</name>
<accession>F6EP84</accession>
<sequence length="538" mass="57937">MRADFGGRVPTHVLSAAEIRNDVVVTIPDIAPFMEFGGGECVTHLYLRRGTLASFAPGDIVGVVTSHAGAEILRVDRDELTRPRADLRTRVRRFVRDREGAPAGLHSLVAYLCRDDPEFCRAPSLPLSELLARYRVSWDGDRVGLDQFDFEKYRNDERIEFLVAAHGMDVDEAAAVATMHNRVRGALGGLGTADLHSDVIRCAAKVESAGAAYGMIAPWLHDEAQRSRILDLLTVSVAQAPHGQAAGVLAWVCGAIAAAEGMTADVIAFAQRCIRELPEWGPGVEFAAEVAVDRGEFDEAQRILTGLPRRKRKDCLPHSVLGALMRELELAPPISEIDTAKGLYSKLLRFTRSDPSARMALIEVAQALRQDSDQVPLPDDSELSGLIADPLVVSCVVVEGGMLHHFLRTRGGLLPSNERALLERWAGVRRRIFVVDAVGTSDNLLALTSLDGDVTRCYVAAELRGKVVQGGSVLAWSVPLLRGASAVFSLCAVPAPAAAVFDELARSSPTPRELLAALQLAQGEAGVLVHDSVAISVP</sequence>
<evidence type="ECO:0000313" key="1">
    <source>
        <dbReference type="EMBL" id="AEF41744.1"/>
    </source>
</evidence>
<reference evidence="1 2" key="1">
    <citation type="journal article" date="2011" name="J. Bacteriol.">
        <title>Complete genome sequence of Amycolicicoccus subflavus DQS3-9A1T, an actinomycete isolated from crude oil-polluted soil.</title>
        <authorList>
            <person name="Cai M."/>
            <person name="Chen W.M."/>
            <person name="Nie Y."/>
            <person name="Chi C.Q."/>
            <person name="Wang Y.N."/>
            <person name="Tang Y.Q."/>
            <person name="Li G.Y."/>
            <person name="Wu X.L."/>
        </authorList>
    </citation>
    <scope>NUCLEOTIDE SEQUENCE [LARGE SCALE GENOMIC DNA]</scope>
    <source>
        <strain evidence="2">DSM 45089 / DQS3-9A1</strain>
    </source>
</reference>
<dbReference type="Proteomes" id="UP000009235">
    <property type="component" value="Chromosome"/>
</dbReference>
<dbReference type="RefSeq" id="WP_013808093.1">
    <property type="nucleotide sequence ID" value="NC_015564.1"/>
</dbReference>
<keyword evidence="2" id="KW-1185">Reference proteome</keyword>
<gene>
    <name evidence="1" type="ordered locus">AS9A_3302</name>
</gene>
<evidence type="ECO:0000313" key="2">
    <source>
        <dbReference type="Proteomes" id="UP000009235"/>
    </source>
</evidence>